<gene>
    <name evidence="7" type="ORF">EYB31_19630</name>
</gene>
<dbReference type="Gene3D" id="1.10.10.60">
    <property type="entry name" value="Homeodomain-like"/>
    <property type="match status" value="1"/>
</dbReference>
<keyword evidence="2" id="KW-0805">Transcription regulation</keyword>
<evidence type="ECO:0000256" key="1">
    <source>
        <dbReference type="ARBA" id="ARBA00022491"/>
    </source>
</evidence>
<dbReference type="InterPro" id="IPR009057">
    <property type="entry name" value="Homeodomain-like_sf"/>
</dbReference>
<organism evidence="7 8">
    <name type="scientific">Paenibacillus thalictri</name>
    <dbReference type="NCBI Taxonomy" id="2527873"/>
    <lineage>
        <taxon>Bacteria</taxon>
        <taxon>Bacillati</taxon>
        <taxon>Bacillota</taxon>
        <taxon>Bacilli</taxon>
        <taxon>Bacillales</taxon>
        <taxon>Paenibacillaceae</taxon>
        <taxon>Paenibacillus</taxon>
    </lineage>
</organism>
<feature type="DNA-binding region" description="H-T-H motif" evidence="5">
    <location>
        <begin position="53"/>
        <end position="72"/>
    </location>
</feature>
<proteinExistence type="predicted"/>
<reference evidence="7 8" key="1">
    <citation type="submission" date="2019-02" db="EMBL/GenBank/DDBJ databases">
        <title>Paenibacillus sp. nov., isolated from surface-sterilized tissue of Thalictrum simplex L.</title>
        <authorList>
            <person name="Tuo L."/>
        </authorList>
    </citation>
    <scope>NUCLEOTIDE SEQUENCE [LARGE SCALE GENOMIC DNA]</scope>
    <source>
        <strain evidence="7 8">N2SHLJ1</strain>
    </source>
</reference>
<dbReference type="EMBL" id="SIRE01000013">
    <property type="protein sequence ID" value="TBL76637.1"/>
    <property type="molecule type" value="Genomic_DNA"/>
</dbReference>
<feature type="domain" description="HTH tetR-type" evidence="6">
    <location>
        <begin position="30"/>
        <end position="90"/>
    </location>
</feature>
<dbReference type="InterPro" id="IPR001387">
    <property type="entry name" value="Cro/C1-type_HTH"/>
</dbReference>
<dbReference type="GO" id="GO:0000976">
    <property type="term" value="F:transcription cis-regulatory region binding"/>
    <property type="evidence" value="ECO:0007669"/>
    <property type="project" value="TreeGrafter"/>
</dbReference>
<dbReference type="PROSITE" id="PS50977">
    <property type="entry name" value="HTH_TETR_2"/>
    <property type="match status" value="1"/>
</dbReference>
<evidence type="ECO:0000256" key="5">
    <source>
        <dbReference type="PROSITE-ProRule" id="PRU00335"/>
    </source>
</evidence>
<evidence type="ECO:0000313" key="7">
    <source>
        <dbReference type="EMBL" id="TBL76637.1"/>
    </source>
</evidence>
<dbReference type="OrthoDB" id="9812134at2"/>
<dbReference type="PANTHER" id="PTHR30055:SF175">
    <property type="entry name" value="HTH-TYPE TRANSCRIPTIONAL REPRESSOR KSTR2"/>
    <property type="match status" value="1"/>
</dbReference>
<evidence type="ECO:0000256" key="2">
    <source>
        <dbReference type="ARBA" id="ARBA00023015"/>
    </source>
</evidence>
<keyword evidence="1" id="KW-0678">Repressor</keyword>
<dbReference type="InterPro" id="IPR001647">
    <property type="entry name" value="HTH_TetR"/>
</dbReference>
<dbReference type="PANTHER" id="PTHR30055">
    <property type="entry name" value="HTH-TYPE TRANSCRIPTIONAL REGULATOR RUTR"/>
    <property type="match status" value="1"/>
</dbReference>
<dbReference type="CDD" id="cd00093">
    <property type="entry name" value="HTH_XRE"/>
    <property type="match status" value="1"/>
</dbReference>
<keyword evidence="8" id="KW-1185">Reference proteome</keyword>
<dbReference type="GO" id="GO:0003700">
    <property type="term" value="F:DNA-binding transcription factor activity"/>
    <property type="evidence" value="ECO:0007669"/>
    <property type="project" value="TreeGrafter"/>
</dbReference>
<dbReference type="InterPro" id="IPR050109">
    <property type="entry name" value="HTH-type_TetR-like_transc_reg"/>
</dbReference>
<dbReference type="InterPro" id="IPR036271">
    <property type="entry name" value="Tet_transcr_reg_TetR-rel_C_sf"/>
</dbReference>
<evidence type="ECO:0000259" key="6">
    <source>
        <dbReference type="PROSITE" id="PS50977"/>
    </source>
</evidence>
<dbReference type="SUPFAM" id="SSF46689">
    <property type="entry name" value="Homeodomain-like"/>
    <property type="match status" value="1"/>
</dbReference>
<evidence type="ECO:0000256" key="4">
    <source>
        <dbReference type="ARBA" id="ARBA00023163"/>
    </source>
</evidence>
<dbReference type="PRINTS" id="PR00455">
    <property type="entry name" value="HTHTETR"/>
</dbReference>
<dbReference type="Gene3D" id="1.10.357.10">
    <property type="entry name" value="Tetracycline Repressor, domain 2"/>
    <property type="match status" value="1"/>
</dbReference>
<dbReference type="Proteomes" id="UP000293142">
    <property type="component" value="Unassembled WGS sequence"/>
</dbReference>
<keyword evidence="4" id="KW-0804">Transcription</keyword>
<evidence type="ECO:0000313" key="8">
    <source>
        <dbReference type="Proteomes" id="UP000293142"/>
    </source>
</evidence>
<dbReference type="SUPFAM" id="SSF48498">
    <property type="entry name" value="Tetracyclin repressor-like, C-terminal domain"/>
    <property type="match status" value="1"/>
</dbReference>
<name>A0A4Q9DMV6_9BACL</name>
<evidence type="ECO:0000256" key="3">
    <source>
        <dbReference type="ARBA" id="ARBA00023125"/>
    </source>
</evidence>
<sequence>MTEYHGNYNSIFGFRAQTNFFILWRAPMEDANRLRIVRAAHDLFNTRGYKNTTVNDLADRLGMSKKTIYQYFNGKEEIAAAVVDNAFFQISDTIESVESQQADPLYLLQMALTQIRDHIVRLGPFFIEDLDKYLPDLWSRIELYRAEKIRFVERLIRRAQEDGLITNVDPRIVMVIFLETVQALVKPEALRKHGLPLADLLDTLIVIFCSGLQETKKG</sequence>
<dbReference type="AlphaFoldDB" id="A0A4Q9DMV6"/>
<keyword evidence="3 5" id="KW-0238">DNA-binding</keyword>
<protein>
    <submittedName>
        <fullName evidence="7">TetR/AcrR family transcriptional regulator</fullName>
    </submittedName>
</protein>
<comment type="caution">
    <text evidence="7">The sequence shown here is derived from an EMBL/GenBank/DDBJ whole genome shotgun (WGS) entry which is preliminary data.</text>
</comment>
<dbReference type="Pfam" id="PF00440">
    <property type="entry name" value="TetR_N"/>
    <property type="match status" value="1"/>
</dbReference>
<accession>A0A4Q9DMV6</accession>